<organism evidence="1 2">
    <name type="scientific">Peronospora matthiolae</name>
    <dbReference type="NCBI Taxonomy" id="2874970"/>
    <lineage>
        <taxon>Eukaryota</taxon>
        <taxon>Sar</taxon>
        <taxon>Stramenopiles</taxon>
        <taxon>Oomycota</taxon>
        <taxon>Peronosporomycetes</taxon>
        <taxon>Peronosporales</taxon>
        <taxon>Peronosporaceae</taxon>
        <taxon>Peronospora</taxon>
    </lineage>
</organism>
<dbReference type="EMBL" id="CAKLBY020000306">
    <property type="protein sequence ID" value="CAK7944251.1"/>
    <property type="molecule type" value="Genomic_DNA"/>
</dbReference>
<dbReference type="Proteomes" id="UP001162060">
    <property type="component" value="Unassembled WGS sequence"/>
</dbReference>
<name>A0AAV1VCS9_9STRA</name>
<protein>
    <submittedName>
        <fullName evidence="1">Uncharacterized protein</fullName>
    </submittedName>
</protein>
<proteinExistence type="predicted"/>
<sequence length="80" mass="8793">MEREVLPRSDGRDIEIKEALFVPSMSKDLLSVLQINKGGKFQVVFDGSKIQVTRKNSKQVVMTADLVDGILLAADSSTID</sequence>
<comment type="caution">
    <text evidence="1">The sequence shown here is derived from an EMBL/GenBank/DDBJ whole genome shotgun (WGS) entry which is preliminary data.</text>
</comment>
<evidence type="ECO:0000313" key="2">
    <source>
        <dbReference type="Proteomes" id="UP001162060"/>
    </source>
</evidence>
<reference evidence="1" key="1">
    <citation type="submission" date="2024-01" db="EMBL/GenBank/DDBJ databases">
        <authorList>
            <person name="Webb A."/>
        </authorList>
    </citation>
    <scope>NUCLEOTIDE SEQUENCE</scope>
    <source>
        <strain evidence="1">Pm1</strain>
    </source>
</reference>
<gene>
    <name evidence="1" type="ORF">PM001_LOCUS29401</name>
</gene>
<dbReference type="AlphaFoldDB" id="A0AAV1VCS9"/>
<evidence type="ECO:0000313" key="1">
    <source>
        <dbReference type="EMBL" id="CAK7944251.1"/>
    </source>
</evidence>
<accession>A0AAV1VCS9</accession>